<dbReference type="Proteomes" id="UP000304880">
    <property type="component" value="Unassembled WGS sequence"/>
</dbReference>
<dbReference type="EMBL" id="VDDC01000005">
    <property type="protein sequence ID" value="TNH40954.1"/>
    <property type="molecule type" value="Genomic_DNA"/>
</dbReference>
<evidence type="ECO:0000313" key="2">
    <source>
        <dbReference type="Proteomes" id="UP000304880"/>
    </source>
</evidence>
<organism evidence="1 2">
    <name type="scientific">Paracoccus haeundaensis</name>
    <dbReference type="NCBI Taxonomy" id="225362"/>
    <lineage>
        <taxon>Bacteria</taxon>
        <taxon>Pseudomonadati</taxon>
        <taxon>Pseudomonadota</taxon>
        <taxon>Alphaproteobacteria</taxon>
        <taxon>Rhodobacterales</taxon>
        <taxon>Paracoccaceae</taxon>
        <taxon>Paracoccus</taxon>
    </lineage>
</organism>
<name>A0A5C4RBA1_9RHOB</name>
<reference evidence="1 2" key="1">
    <citation type="submission" date="2019-06" db="EMBL/GenBank/DDBJ databases">
        <authorList>
            <person name="Li J."/>
        </authorList>
    </citation>
    <scope>NUCLEOTIDE SEQUENCE [LARGE SCALE GENOMIC DNA]</scope>
    <source>
        <strain evidence="1 2">CGMCC 1.8012</strain>
    </source>
</reference>
<comment type="caution">
    <text evidence="1">The sequence shown here is derived from an EMBL/GenBank/DDBJ whole genome shotgun (WGS) entry which is preliminary data.</text>
</comment>
<accession>A0A5C4RBA1</accession>
<dbReference type="AlphaFoldDB" id="A0A5C4RBA1"/>
<sequence length="82" mass="8983">MSTGTIHTILRNIGALGVSEIMVHLVTDNPKTIRRAEGPNELDQTDIIVDVVSFTRFLAALRQENLLNDRLSALLGGEPSWA</sequence>
<proteinExistence type="predicted"/>
<evidence type="ECO:0000313" key="1">
    <source>
        <dbReference type="EMBL" id="TNH40954.1"/>
    </source>
</evidence>
<keyword evidence="2" id="KW-1185">Reference proteome</keyword>
<gene>
    <name evidence="1" type="ORF">FHD67_02740</name>
</gene>
<protein>
    <submittedName>
        <fullName evidence="1">Uncharacterized protein</fullName>
    </submittedName>
</protein>